<evidence type="ECO:0000259" key="4">
    <source>
        <dbReference type="Pfam" id="PF01494"/>
    </source>
</evidence>
<dbReference type="Gene3D" id="3.40.30.120">
    <property type="match status" value="1"/>
</dbReference>
<dbReference type="SUPFAM" id="SSF51905">
    <property type="entry name" value="FAD/NAD(P)-binding domain"/>
    <property type="match status" value="1"/>
</dbReference>
<comment type="cofactor">
    <cofactor evidence="1">
        <name>FAD</name>
        <dbReference type="ChEBI" id="CHEBI:57692"/>
    </cofactor>
</comment>
<dbReference type="Proteomes" id="UP000317893">
    <property type="component" value="Unassembled WGS sequence"/>
</dbReference>
<evidence type="ECO:0000256" key="2">
    <source>
        <dbReference type="ARBA" id="ARBA00022630"/>
    </source>
</evidence>
<evidence type="ECO:0000256" key="3">
    <source>
        <dbReference type="ARBA" id="ARBA00022827"/>
    </source>
</evidence>
<comment type="caution">
    <text evidence="5">The sequence shown here is derived from an EMBL/GenBank/DDBJ whole genome shotgun (WGS) entry which is preliminary data.</text>
</comment>
<dbReference type="Pfam" id="PF01494">
    <property type="entry name" value="FAD_binding_3"/>
    <property type="match status" value="1"/>
</dbReference>
<dbReference type="Gene3D" id="3.50.50.60">
    <property type="entry name" value="FAD/NAD(P)-binding domain"/>
    <property type="match status" value="1"/>
</dbReference>
<protein>
    <submittedName>
        <fullName evidence="5">2-polyprenyl-6-methoxyphenol hydroxylase-like FAD-dependent oxidoreductase</fullName>
    </submittedName>
</protein>
<sequence length="483" mass="50382">MDVVVVGAGPTGLVLAGELALAGVDVLVLERRVIPALVGTRARGFHARTVELLDQRGLAERFLEVGRPFAVSSLADVPLPVAQLPTRHPYTLAIEQVEVERLLRGWVGELDVPVRWGVEVAGVEQDADGVTVRLAAGAPIRASYVVAADGGRSTVRDAVGLGLVGTEATRSNLIADARIDDDAPRGMRQDALGIHAIGPVGADGLSGVVVTEPRVGPSTPATEDELRAAVVAVWGGDLGLRDVAWVSRFTDACRVVEDHRRGRVLVAGDAAHVHPPTGGQGLGLGFEDAVSLGWRLGQVVRGVSPQTLLDTYGAERRPATQRVLDHVLTQAFLQRGDARTEAFRRSLAALLESEPARVATAALQMGLDVVHEVPGGGDHPVVGRRLPDLDLLVDGTPVRAFSLLHEARPLLLDLGGAGGLEAPGGIVRTVRAQAPVEWELPVVGAVPAPGAVLVRPDGHVAWAGDDDGGLAPAVTRWCGTGPG</sequence>
<organism evidence="5 6">
    <name type="scientific">Lapillicoccus jejuensis</name>
    <dbReference type="NCBI Taxonomy" id="402171"/>
    <lineage>
        <taxon>Bacteria</taxon>
        <taxon>Bacillati</taxon>
        <taxon>Actinomycetota</taxon>
        <taxon>Actinomycetes</taxon>
        <taxon>Micrococcales</taxon>
        <taxon>Intrasporangiaceae</taxon>
        <taxon>Lapillicoccus</taxon>
    </lineage>
</organism>
<keyword evidence="2" id="KW-0285">Flavoprotein</keyword>
<dbReference type="EMBL" id="VFMN01000001">
    <property type="protein sequence ID" value="TQJ08246.1"/>
    <property type="molecule type" value="Genomic_DNA"/>
</dbReference>
<proteinExistence type="predicted"/>
<accession>A0A542DYX1</accession>
<dbReference type="PANTHER" id="PTHR43004">
    <property type="entry name" value="TRK SYSTEM POTASSIUM UPTAKE PROTEIN"/>
    <property type="match status" value="1"/>
</dbReference>
<dbReference type="PANTHER" id="PTHR43004:SF19">
    <property type="entry name" value="BINDING MONOOXYGENASE, PUTATIVE (JCVI)-RELATED"/>
    <property type="match status" value="1"/>
</dbReference>
<evidence type="ECO:0000256" key="1">
    <source>
        <dbReference type="ARBA" id="ARBA00001974"/>
    </source>
</evidence>
<dbReference type="GO" id="GO:0071949">
    <property type="term" value="F:FAD binding"/>
    <property type="evidence" value="ECO:0007669"/>
    <property type="project" value="InterPro"/>
</dbReference>
<evidence type="ECO:0000313" key="5">
    <source>
        <dbReference type="EMBL" id="TQJ08246.1"/>
    </source>
</evidence>
<dbReference type="Pfam" id="PF21274">
    <property type="entry name" value="Rng_hyd_C"/>
    <property type="match status" value="1"/>
</dbReference>
<name>A0A542DYX1_9MICO</name>
<keyword evidence="3" id="KW-0274">FAD</keyword>
<feature type="domain" description="FAD-binding" evidence="4">
    <location>
        <begin position="2"/>
        <end position="325"/>
    </location>
</feature>
<dbReference type="Gene3D" id="3.30.70.2450">
    <property type="match status" value="1"/>
</dbReference>
<dbReference type="PRINTS" id="PR00420">
    <property type="entry name" value="RNGMNOXGNASE"/>
</dbReference>
<reference evidence="5 6" key="1">
    <citation type="submission" date="2019-06" db="EMBL/GenBank/DDBJ databases">
        <title>Sequencing the genomes of 1000 actinobacteria strains.</title>
        <authorList>
            <person name="Klenk H.-P."/>
        </authorList>
    </citation>
    <scope>NUCLEOTIDE SEQUENCE [LARGE SCALE GENOMIC DNA]</scope>
    <source>
        <strain evidence="5 6">DSM 18607</strain>
    </source>
</reference>
<dbReference type="InterPro" id="IPR036188">
    <property type="entry name" value="FAD/NAD-bd_sf"/>
</dbReference>
<keyword evidence="6" id="KW-1185">Reference proteome</keyword>
<dbReference type="AlphaFoldDB" id="A0A542DYX1"/>
<evidence type="ECO:0000313" key="6">
    <source>
        <dbReference type="Proteomes" id="UP000317893"/>
    </source>
</evidence>
<dbReference type="InterPro" id="IPR002938">
    <property type="entry name" value="FAD-bd"/>
</dbReference>
<dbReference type="OrthoDB" id="4246007at2"/>
<dbReference type="InterPro" id="IPR050641">
    <property type="entry name" value="RIFMO-like"/>
</dbReference>
<dbReference type="RefSeq" id="WP_141847785.1">
    <property type="nucleotide sequence ID" value="NZ_BAAAPR010000002.1"/>
</dbReference>
<gene>
    <name evidence="5" type="ORF">FB458_1330</name>
</gene>
<dbReference type="GO" id="GO:0016709">
    <property type="term" value="F:oxidoreductase activity, acting on paired donors, with incorporation or reduction of molecular oxygen, NAD(P)H as one donor, and incorporation of one atom of oxygen"/>
    <property type="evidence" value="ECO:0007669"/>
    <property type="project" value="UniProtKB-ARBA"/>
</dbReference>